<feature type="compositionally biased region" description="Polar residues" evidence="6">
    <location>
        <begin position="663"/>
        <end position="675"/>
    </location>
</feature>
<dbReference type="GO" id="GO:0061709">
    <property type="term" value="P:reticulophagy"/>
    <property type="evidence" value="ECO:0007669"/>
    <property type="project" value="TreeGrafter"/>
</dbReference>
<dbReference type="KEGG" id="lak:106153722"/>
<evidence type="ECO:0000256" key="1">
    <source>
        <dbReference type="ARBA" id="ARBA00022679"/>
    </source>
</evidence>
<evidence type="ECO:0000313" key="8">
    <source>
        <dbReference type="Proteomes" id="UP000085678"/>
    </source>
</evidence>
<dbReference type="GO" id="GO:0004674">
    <property type="term" value="F:protein serine/threonine kinase activity"/>
    <property type="evidence" value="ECO:0007669"/>
    <property type="project" value="InterPro"/>
</dbReference>
<dbReference type="PROSITE" id="PS50011">
    <property type="entry name" value="PROTEIN_KINASE_DOM"/>
    <property type="match status" value="1"/>
</dbReference>
<dbReference type="CDD" id="cd14120">
    <property type="entry name" value="STKc_ULK1_2-like"/>
    <property type="match status" value="1"/>
</dbReference>
<gene>
    <name evidence="9" type="primary">LOC106153722</name>
</gene>
<feature type="compositionally biased region" description="Polar residues" evidence="6">
    <location>
        <begin position="626"/>
        <end position="642"/>
    </location>
</feature>
<feature type="compositionally biased region" description="Polar residues" evidence="6">
    <location>
        <begin position="716"/>
        <end position="730"/>
    </location>
</feature>
<dbReference type="InterPro" id="IPR008271">
    <property type="entry name" value="Ser/Thr_kinase_AS"/>
</dbReference>
<keyword evidence="8" id="KW-1185">Reference proteome</keyword>
<sequence>MESIGDFEYNKRDLIGHGAFAVVFKGRHKVTHDPVAIKSITKKNLAKSQNLLSKEIKILKELSDLHHENVVALLDCKETTHHVYLVMEYCNGGDLADYLQAKGTLSEDTISGFLRQIAGAMRALNGKGIVHRDLKPQNILLTHSGQSPNPQPSDLQLKIADFGFARFLNDGVMAATLCGSPMYMAPEVIMSVQYDAKADLWSIGTIVFQCLTGKAPFQAQTPQQLKAFYEKNANLAPNIPSGTSKELRDLLMKLLKRNAKDRIDFDEFFSHPFVCPAKASSPVPVPQQRARHPSDSPTLKTVSSSPLSGNVPYSPVNTDVQRVQKQEDVSESPQEGADFVKVDSKSGSPAEDFVLVPNNLGGESEGSASSGRSKESPKHGRKDSSQPSAQRVVRVDTTTEAASFRKGNAGSPSPQDQTSPTRPTSLPVIKQTSPPSQPIPVPTQVEAYQRIQKNSPSSPKEPRTKEAGTHVMSPQRELASQAVPIPRIASDRMVSVGSFPDIRSVSPPSVQFHIGTPPSKNIRRNSIEVSPGRPNTATPPNGSPLRKSGAQSNSSPFSGPASLPKPSVMSVAQRFTVTNYPAGGRDVVALARTRTVPEGVQAMTTVAGAAYDPYATWPRRLDTTGLAPSQTEPSNLQRTTSGGHLAPTRIGEQLMKAAFGQTTRGLSNQIPSANSVVPYRERNQSESGQRERRDSFQKRDSFTRERQDSTGRERSGSSPPNSLPYAQSPPNMEGPILFEAPELAEETLMDSEHNETVAKLTFVLALVETIIELAQKRSTPLTQSISPQGRRDGGSEQVKFLSESQRRMEQLVLHVKALQLLSASLQLAKEEIKAGKLMPSNTVKNILKEMNNHYHRCMGISKQLKSCNINDNELKSFSTTADKLIYNYAIEMCQTAALDELFGNPQECFRMYKNAQILLHALAHQAQHNKDKDMLNKYKEAVEKRLFSLQSQGLNYFQYEN</sequence>
<keyword evidence="4 5" id="KW-0067">ATP-binding</keyword>
<dbReference type="PROSITE" id="PS00108">
    <property type="entry name" value="PROTEIN_KINASE_ST"/>
    <property type="match status" value="1"/>
</dbReference>
<name>A0A1S3HB46_LINAN</name>
<feature type="region of interest" description="Disordered" evidence="6">
    <location>
        <begin position="621"/>
        <end position="646"/>
    </location>
</feature>
<feature type="domain" description="Protein kinase" evidence="7">
    <location>
        <begin position="9"/>
        <end position="274"/>
    </location>
</feature>
<dbReference type="GO" id="GO:0034045">
    <property type="term" value="C:phagophore assembly site membrane"/>
    <property type="evidence" value="ECO:0007669"/>
    <property type="project" value="TreeGrafter"/>
</dbReference>
<dbReference type="GeneID" id="106153722"/>
<dbReference type="GO" id="GO:0005524">
    <property type="term" value="F:ATP binding"/>
    <property type="evidence" value="ECO:0007669"/>
    <property type="project" value="UniProtKB-UniRule"/>
</dbReference>
<feature type="region of interest" description="Disordered" evidence="6">
    <location>
        <begin position="504"/>
        <end position="566"/>
    </location>
</feature>
<dbReference type="FunFam" id="1.10.510.10:FF:000493">
    <property type="entry name" value="serine/threonine-protein kinase unc-51 isoform X2"/>
    <property type="match status" value="1"/>
</dbReference>
<dbReference type="InterPro" id="IPR017441">
    <property type="entry name" value="Protein_kinase_ATP_BS"/>
</dbReference>
<dbReference type="Proteomes" id="UP000085678">
    <property type="component" value="Unplaced"/>
</dbReference>
<dbReference type="SUPFAM" id="SSF56112">
    <property type="entry name" value="Protein kinase-like (PK-like)"/>
    <property type="match status" value="1"/>
</dbReference>
<dbReference type="AlphaFoldDB" id="A0A1S3HB46"/>
<evidence type="ECO:0000256" key="4">
    <source>
        <dbReference type="ARBA" id="ARBA00022840"/>
    </source>
</evidence>
<evidence type="ECO:0000313" key="9">
    <source>
        <dbReference type="RefSeq" id="XP_013383228.1"/>
    </source>
</evidence>
<dbReference type="STRING" id="7574.A0A1S3HB46"/>
<proteinExistence type="predicted"/>
<feature type="compositionally biased region" description="Basic and acidic residues" evidence="6">
    <location>
        <begin position="679"/>
        <end position="715"/>
    </location>
</feature>
<dbReference type="InParanoid" id="A0A1S3HB46"/>
<keyword evidence="3 9" id="KW-0418">Kinase</keyword>
<dbReference type="PROSITE" id="PS00107">
    <property type="entry name" value="PROTEIN_KINASE_ATP"/>
    <property type="match status" value="1"/>
</dbReference>
<feature type="compositionally biased region" description="Low complexity" evidence="6">
    <location>
        <begin position="361"/>
        <end position="371"/>
    </location>
</feature>
<evidence type="ECO:0000256" key="3">
    <source>
        <dbReference type="ARBA" id="ARBA00022777"/>
    </source>
</evidence>
<keyword evidence="1" id="KW-0808">Transferase</keyword>
<dbReference type="FunCoup" id="A0A1S3HB46">
    <property type="interactions" value="1114"/>
</dbReference>
<feature type="compositionally biased region" description="Basic and acidic residues" evidence="6">
    <location>
        <begin position="372"/>
        <end position="384"/>
    </location>
</feature>
<feature type="binding site" evidence="5">
    <location>
        <position position="38"/>
    </location>
    <ligand>
        <name>ATP</name>
        <dbReference type="ChEBI" id="CHEBI:30616"/>
    </ligand>
</feature>
<dbReference type="InterPro" id="IPR000719">
    <property type="entry name" value="Prot_kinase_dom"/>
</dbReference>
<dbReference type="GO" id="GO:0000422">
    <property type="term" value="P:autophagy of mitochondrion"/>
    <property type="evidence" value="ECO:0007669"/>
    <property type="project" value="TreeGrafter"/>
</dbReference>
<dbReference type="InterPro" id="IPR048941">
    <property type="entry name" value="ATG1-like_MIT2"/>
</dbReference>
<evidence type="ECO:0000256" key="6">
    <source>
        <dbReference type="SAM" id="MobiDB-lite"/>
    </source>
</evidence>
<dbReference type="FunFam" id="3.30.200.20:FF:000149">
    <property type="entry name" value="serine/threonine-protein kinase unc-51 isoform X1"/>
    <property type="match status" value="1"/>
</dbReference>
<evidence type="ECO:0000256" key="5">
    <source>
        <dbReference type="PROSITE-ProRule" id="PRU10141"/>
    </source>
</evidence>
<accession>A0A1S3HB46</accession>
<organism evidence="8 9">
    <name type="scientific">Lingula anatina</name>
    <name type="common">Brachiopod</name>
    <name type="synonym">Lingula unguis</name>
    <dbReference type="NCBI Taxonomy" id="7574"/>
    <lineage>
        <taxon>Eukaryota</taxon>
        <taxon>Metazoa</taxon>
        <taxon>Spiralia</taxon>
        <taxon>Lophotrochozoa</taxon>
        <taxon>Brachiopoda</taxon>
        <taxon>Linguliformea</taxon>
        <taxon>Lingulata</taxon>
        <taxon>Lingulida</taxon>
        <taxon>Linguloidea</taxon>
        <taxon>Lingulidae</taxon>
        <taxon>Lingula</taxon>
    </lineage>
</organism>
<protein>
    <submittedName>
        <fullName evidence="9">Serine/threonine-protein kinase ULK2 isoform X1</fullName>
    </submittedName>
</protein>
<feature type="compositionally biased region" description="Polar residues" evidence="6">
    <location>
        <begin position="410"/>
        <end position="434"/>
    </location>
</feature>
<feature type="compositionally biased region" description="Polar residues" evidence="6">
    <location>
        <begin position="295"/>
        <end position="308"/>
    </location>
</feature>
<evidence type="ECO:0000256" key="2">
    <source>
        <dbReference type="ARBA" id="ARBA00022741"/>
    </source>
</evidence>
<dbReference type="GO" id="GO:0034727">
    <property type="term" value="P:piecemeal microautophagy of the nucleus"/>
    <property type="evidence" value="ECO:0007669"/>
    <property type="project" value="TreeGrafter"/>
</dbReference>
<dbReference type="Gene3D" id="1.10.510.10">
    <property type="entry name" value="Transferase(Phosphotransferase) domain 1"/>
    <property type="match status" value="1"/>
</dbReference>
<reference evidence="9" key="1">
    <citation type="submission" date="2025-08" db="UniProtKB">
        <authorList>
            <consortium name="RefSeq"/>
        </authorList>
    </citation>
    <scope>IDENTIFICATION</scope>
    <source>
        <tissue evidence="9">Gonads</tissue>
    </source>
</reference>
<dbReference type="Gene3D" id="3.30.200.20">
    <property type="entry name" value="Phosphorylase Kinase, domain 1"/>
    <property type="match status" value="1"/>
</dbReference>
<dbReference type="Pfam" id="PF00069">
    <property type="entry name" value="Pkinase"/>
    <property type="match status" value="1"/>
</dbReference>
<dbReference type="GO" id="GO:0000045">
    <property type="term" value="P:autophagosome assembly"/>
    <property type="evidence" value="ECO:0007669"/>
    <property type="project" value="TreeGrafter"/>
</dbReference>
<dbReference type="SMART" id="SM00220">
    <property type="entry name" value="S_TKc"/>
    <property type="match status" value="1"/>
</dbReference>
<feature type="region of interest" description="Disordered" evidence="6">
    <location>
        <begin position="279"/>
        <end position="484"/>
    </location>
</feature>
<dbReference type="OrthoDB" id="346907at2759"/>
<dbReference type="InterPro" id="IPR045269">
    <property type="entry name" value="Atg1-like"/>
</dbReference>
<feature type="region of interest" description="Disordered" evidence="6">
    <location>
        <begin position="663"/>
        <end position="735"/>
    </location>
</feature>
<dbReference type="PANTHER" id="PTHR24348:SF22">
    <property type="entry name" value="NON-SPECIFIC SERINE_THREONINE PROTEIN KINASE"/>
    <property type="match status" value="1"/>
</dbReference>
<evidence type="ECO:0000259" key="7">
    <source>
        <dbReference type="PROSITE" id="PS50011"/>
    </source>
</evidence>
<dbReference type="GO" id="GO:0005829">
    <property type="term" value="C:cytosol"/>
    <property type="evidence" value="ECO:0007669"/>
    <property type="project" value="TreeGrafter"/>
</dbReference>
<dbReference type="GO" id="GO:0042594">
    <property type="term" value="P:response to starvation"/>
    <property type="evidence" value="ECO:0007669"/>
    <property type="project" value="TreeGrafter"/>
</dbReference>
<keyword evidence="2 5" id="KW-0547">Nucleotide-binding</keyword>
<dbReference type="GO" id="GO:0010508">
    <property type="term" value="P:positive regulation of autophagy"/>
    <property type="evidence" value="ECO:0007669"/>
    <property type="project" value="TreeGrafter"/>
</dbReference>
<dbReference type="GO" id="GO:0005776">
    <property type="term" value="C:autophagosome"/>
    <property type="evidence" value="ECO:0007669"/>
    <property type="project" value="TreeGrafter"/>
</dbReference>
<dbReference type="GO" id="GO:0048675">
    <property type="term" value="P:axon extension"/>
    <property type="evidence" value="ECO:0007669"/>
    <property type="project" value="TreeGrafter"/>
</dbReference>
<dbReference type="PANTHER" id="PTHR24348">
    <property type="entry name" value="SERINE/THREONINE-PROTEIN KINASE UNC-51-RELATED"/>
    <property type="match status" value="1"/>
</dbReference>
<dbReference type="RefSeq" id="XP_013383228.1">
    <property type="nucleotide sequence ID" value="XM_013527774.1"/>
</dbReference>
<dbReference type="InterPro" id="IPR011009">
    <property type="entry name" value="Kinase-like_dom_sf"/>
</dbReference>
<dbReference type="Pfam" id="PF21127">
    <property type="entry name" value="ATG1-like_MIT2"/>
    <property type="match status" value="1"/>
</dbReference>